<protein>
    <recommendedName>
        <fullName evidence="2">Flagellar hook-length control protein-like C-terminal domain-containing protein</fullName>
    </recommendedName>
</protein>
<name>A0AA87LVG3_9BACL</name>
<gene>
    <name evidence="3" type="ORF">A1A1_00275</name>
</gene>
<dbReference type="Proteomes" id="UP000004725">
    <property type="component" value="Unassembled WGS sequence"/>
</dbReference>
<comment type="caution">
    <text evidence="3">The sequence shown here is derived from an EMBL/GenBank/DDBJ whole genome shotgun (WGS) entry which is preliminary data.</text>
</comment>
<feature type="domain" description="Flagellar hook-length control protein-like C-terminal" evidence="2">
    <location>
        <begin position="322"/>
        <end position="396"/>
    </location>
</feature>
<dbReference type="EMBL" id="AJYB01000002">
    <property type="protein sequence ID" value="EIM08487.1"/>
    <property type="molecule type" value="Genomic_DNA"/>
</dbReference>
<dbReference type="InterPro" id="IPR038610">
    <property type="entry name" value="FliK-like_C_sf"/>
</dbReference>
<sequence length="451" mass="48835">MEALKLSFPQTISPASKKAAVPVQDQALFASLLNSLGTEAELPSEEQAPGEELLKSLESLLTLLQELPVEEEMVEQPDIQYAILQLQELLAGNTQLYFTAPGQMAGGAANAADKLIGLLEKIQQKLQVLSSEFTAKFIDPLVFKGTEEKNSNINLASLTQISEQLDKLIGILEKQPQTTSASQQGKSIGQELVNLLPVQGLNPAKEALRFLNETLKPVKELPRAPVEIQGIPQQVEVVELQPAGKLQAAEELQSPKVLVESKVALEPAVQPTATVAAEAVKAAGNQVRTEANPPAAPFVRLSNLLEDLSGMLKSSMRLAETTEGMKMRVNIFPEHLGHLEILLTSTNGKLAAQIMASTPMAKEALELQLNQLRASLVQQGVAVEKIEVLQQSSQQPFSQQHSHTEQRFAQSQQGQSAASRNSKGYFKEEADLVIELTKPVVGGLIKVDYTV</sequence>
<accession>A0AA87LVG3</accession>
<evidence type="ECO:0000256" key="1">
    <source>
        <dbReference type="SAM" id="MobiDB-lite"/>
    </source>
</evidence>
<dbReference type="Gene3D" id="3.30.750.140">
    <property type="match status" value="1"/>
</dbReference>
<dbReference type="RefSeq" id="WP_006828085.1">
    <property type="nucleotide sequence ID" value="NZ_AJYB01000002.1"/>
</dbReference>
<evidence type="ECO:0000313" key="4">
    <source>
        <dbReference type="Proteomes" id="UP000004725"/>
    </source>
</evidence>
<evidence type="ECO:0000259" key="2">
    <source>
        <dbReference type="Pfam" id="PF02120"/>
    </source>
</evidence>
<organism evidence="3 4">
    <name type="scientific">Planococcus antarcticus DSM 14505</name>
    <dbReference type="NCBI Taxonomy" id="1185653"/>
    <lineage>
        <taxon>Bacteria</taxon>
        <taxon>Bacillati</taxon>
        <taxon>Bacillota</taxon>
        <taxon>Bacilli</taxon>
        <taxon>Bacillales</taxon>
        <taxon>Caryophanaceae</taxon>
        <taxon>Planococcus</taxon>
    </lineage>
</organism>
<reference evidence="3 4" key="1">
    <citation type="journal article" date="2012" name="J. Bacteriol.">
        <title>Genome Sequence of the Antarctic Psychrophile Bacterium Planococcus antarcticus DSM 14505.</title>
        <authorList>
            <person name="Margolles A."/>
            <person name="Gueimonde M."/>
            <person name="Sanchez B."/>
        </authorList>
    </citation>
    <scope>NUCLEOTIDE SEQUENCE [LARGE SCALE GENOMIC DNA]</scope>
    <source>
        <strain evidence="3 4">DSM 14505</strain>
    </source>
</reference>
<dbReference type="CDD" id="cd17470">
    <property type="entry name" value="T3SS_Flik_C"/>
    <property type="match status" value="1"/>
</dbReference>
<dbReference type="AlphaFoldDB" id="A0AA87LVG3"/>
<feature type="compositionally biased region" description="Low complexity" evidence="1">
    <location>
        <begin position="409"/>
        <end position="419"/>
    </location>
</feature>
<dbReference type="Pfam" id="PF02120">
    <property type="entry name" value="Flg_hook"/>
    <property type="match status" value="1"/>
</dbReference>
<evidence type="ECO:0000313" key="3">
    <source>
        <dbReference type="EMBL" id="EIM08487.1"/>
    </source>
</evidence>
<proteinExistence type="predicted"/>
<dbReference type="InterPro" id="IPR021136">
    <property type="entry name" value="Flagellar_hook_control-like_C"/>
</dbReference>
<feature type="region of interest" description="Disordered" evidence="1">
    <location>
        <begin position="394"/>
        <end position="421"/>
    </location>
</feature>